<dbReference type="PROSITE" id="PS01117">
    <property type="entry name" value="HTH_MARR_1"/>
    <property type="match status" value="1"/>
</dbReference>
<dbReference type="PANTHER" id="PTHR42756:SF1">
    <property type="entry name" value="TRANSCRIPTIONAL REPRESSOR OF EMRAB OPERON"/>
    <property type="match status" value="1"/>
</dbReference>
<dbReference type="GO" id="GO:0003700">
    <property type="term" value="F:DNA-binding transcription factor activity"/>
    <property type="evidence" value="ECO:0007669"/>
    <property type="project" value="InterPro"/>
</dbReference>
<evidence type="ECO:0000313" key="6">
    <source>
        <dbReference type="Proteomes" id="UP000321058"/>
    </source>
</evidence>
<dbReference type="SUPFAM" id="SSF46785">
    <property type="entry name" value="Winged helix' DNA-binding domain"/>
    <property type="match status" value="1"/>
</dbReference>
<dbReference type="Pfam" id="PF01047">
    <property type="entry name" value="MarR"/>
    <property type="match status" value="1"/>
</dbReference>
<evidence type="ECO:0000256" key="3">
    <source>
        <dbReference type="ARBA" id="ARBA00023163"/>
    </source>
</evidence>
<evidence type="ECO:0000256" key="1">
    <source>
        <dbReference type="ARBA" id="ARBA00023015"/>
    </source>
</evidence>
<evidence type="ECO:0000256" key="2">
    <source>
        <dbReference type="ARBA" id="ARBA00023125"/>
    </source>
</evidence>
<dbReference type="Gene3D" id="1.10.10.10">
    <property type="entry name" value="Winged helix-like DNA-binding domain superfamily/Winged helix DNA-binding domain"/>
    <property type="match status" value="1"/>
</dbReference>
<dbReference type="PROSITE" id="PS50995">
    <property type="entry name" value="HTH_MARR_2"/>
    <property type="match status" value="1"/>
</dbReference>
<keyword evidence="3" id="KW-0804">Transcription</keyword>
<dbReference type="InterPro" id="IPR036390">
    <property type="entry name" value="WH_DNA-bd_sf"/>
</dbReference>
<dbReference type="InterPro" id="IPR023187">
    <property type="entry name" value="Tscrpt_reg_MarR-type_CS"/>
</dbReference>
<dbReference type="PANTHER" id="PTHR42756">
    <property type="entry name" value="TRANSCRIPTIONAL REGULATOR, MARR"/>
    <property type="match status" value="1"/>
</dbReference>
<sequence length="151" mass="17366">MRNTGPEDDSYIGYMLSDVARLIRTIFDRRVRDIGLTRAQWLVLTRVYRRPGVSQTELAEMLEIDRASAGRMIDRMERNGWVERRPDRTDRRINRLHLTDEARKVHAAMWAIAESTVDDALSPLSATEREQYAELTAKVKGRLQNLAGAVP</sequence>
<name>A0A512N417_9HYPH</name>
<accession>A0A512N417</accession>
<dbReference type="PRINTS" id="PR00598">
    <property type="entry name" value="HTHMARR"/>
</dbReference>
<evidence type="ECO:0000313" key="5">
    <source>
        <dbReference type="EMBL" id="GEP53361.1"/>
    </source>
</evidence>
<dbReference type="SMART" id="SM00347">
    <property type="entry name" value="HTH_MARR"/>
    <property type="match status" value="1"/>
</dbReference>
<dbReference type="EMBL" id="BKAJ01000008">
    <property type="protein sequence ID" value="GEP53361.1"/>
    <property type="molecule type" value="Genomic_DNA"/>
</dbReference>
<feature type="domain" description="HTH marR-type" evidence="4">
    <location>
        <begin position="9"/>
        <end position="141"/>
    </location>
</feature>
<comment type="caution">
    <text evidence="5">The sequence shown here is derived from an EMBL/GenBank/DDBJ whole genome shotgun (WGS) entry which is preliminary data.</text>
</comment>
<dbReference type="InterPro" id="IPR036388">
    <property type="entry name" value="WH-like_DNA-bd_sf"/>
</dbReference>
<organism evidence="5 6">
    <name type="scientific">Reyranella soli</name>
    <dbReference type="NCBI Taxonomy" id="1230389"/>
    <lineage>
        <taxon>Bacteria</taxon>
        <taxon>Pseudomonadati</taxon>
        <taxon>Pseudomonadota</taxon>
        <taxon>Alphaproteobacteria</taxon>
        <taxon>Hyphomicrobiales</taxon>
        <taxon>Reyranellaceae</taxon>
        <taxon>Reyranella</taxon>
    </lineage>
</organism>
<reference evidence="5 6" key="1">
    <citation type="submission" date="2019-07" db="EMBL/GenBank/DDBJ databases">
        <title>Whole genome shotgun sequence of Reyranella soli NBRC 108950.</title>
        <authorList>
            <person name="Hosoyama A."/>
            <person name="Uohara A."/>
            <person name="Ohji S."/>
            <person name="Ichikawa N."/>
        </authorList>
    </citation>
    <scope>NUCLEOTIDE SEQUENCE [LARGE SCALE GENOMIC DNA]</scope>
    <source>
        <strain evidence="5 6">NBRC 108950</strain>
    </source>
</reference>
<dbReference type="Proteomes" id="UP000321058">
    <property type="component" value="Unassembled WGS sequence"/>
</dbReference>
<dbReference type="GO" id="GO:0003677">
    <property type="term" value="F:DNA binding"/>
    <property type="evidence" value="ECO:0007669"/>
    <property type="project" value="UniProtKB-KW"/>
</dbReference>
<keyword evidence="2" id="KW-0238">DNA-binding</keyword>
<gene>
    <name evidence="5" type="ORF">RSO01_05270</name>
</gene>
<proteinExistence type="predicted"/>
<protein>
    <submittedName>
        <fullName evidence="5">MarR family transcriptional regulator</fullName>
    </submittedName>
</protein>
<dbReference type="InterPro" id="IPR000835">
    <property type="entry name" value="HTH_MarR-typ"/>
</dbReference>
<keyword evidence="1" id="KW-0805">Transcription regulation</keyword>
<dbReference type="AlphaFoldDB" id="A0A512N417"/>
<keyword evidence="6" id="KW-1185">Reference proteome</keyword>
<evidence type="ECO:0000259" key="4">
    <source>
        <dbReference type="PROSITE" id="PS50995"/>
    </source>
</evidence>